<evidence type="ECO:0000259" key="5">
    <source>
        <dbReference type="Pfam" id="PF04542"/>
    </source>
</evidence>
<evidence type="ECO:0000256" key="4">
    <source>
        <dbReference type="ARBA" id="ARBA00023163"/>
    </source>
</evidence>
<dbReference type="InterPro" id="IPR013249">
    <property type="entry name" value="RNA_pol_sigma70_r4_t2"/>
</dbReference>
<dbReference type="InterPro" id="IPR013324">
    <property type="entry name" value="RNA_pol_sigma_r3/r4-like"/>
</dbReference>
<dbReference type="Proteomes" id="UP001234343">
    <property type="component" value="Unassembled WGS sequence"/>
</dbReference>
<dbReference type="NCBIfam" id="TIGR02937">
    <property type="entry name" value="sigma70-ECF"/>
    <property type="match status" value="1"/>
</dbReference>
<dbReference type="InterPro" id="IPR036388">
    <property type="entry name" value="WH-like_DNA-bd_sf"/>
</dbReference>
<evidence type="ECO:0000259" key="6">
    <source>
        <dbReference type="Pfam" id="PF08281"/>
    </source>
</evidence>
<dbReference type="SUPFAM" id="SSF88946">
    <property type="entry name" value="Sigma2 domain of RNA polymerase sigma factors"/>
    <property type="match status" value="1"/>
</dbReference>
<comment type="similarity">
    <text evidence="1">Belongs to the sigma-70 factor family. ECF subfamily.</text>
</comment>
<reference evidence="7 8" key="1">
    <citation type="submission" date="2023-06" db="EMBL/GenBank/DDBJ databases">
        <title>Alteromonas sp. ASW11-36 isolated from intertidal sand.</title>
        <authorList>
            <person name="Li Y."/>
        </authorList>
    </citation>
    <scope>NUCLEOTIDE SEQUENCE [LARGE SCALE GENOMIC DNA]</scope>
    <source>
        <strain evidence="7 8">ASW11-36</strain>
    </source>
</reference>
<sequence length="170" mass="18881">MAQIEFEKLLADYGDLFARVAATYEANSDKQQELVQEICLAVWQGIARFEAKSSLKTYVLRIAHNRAVTHVNKEVKEPSEQARDNSEDEILGLASNTPSAEAQLAQQQQAQLLVSLVRQLPVASRQVITLSMEGVSYQEIADICGISQSNVGVLISRAKQQLKEKMHAKQ</sequence>
<gene>
    <name evidence="7" type="ORF">QTP81_16625</name>
</gene>
<proteinExistence type="inferred from homology"/>
<dbReference type="Pfam" id="PF08281">
    <property type="entry name" value="Sigma70_r4_2"/>
    <property type="match status" value="1"/>
</dbReference>
<dbReference type="Gene3D" id="1.10.1740.10">
    <property type="match status" value="1"/>
</dbReference>
<dbReference type="InterPro" id="IPR013325">
    <property type="entry name" value="RNA_pol_sigma_r2"/>
</dbReference>
<protein>
    <submittedName>
        <fullName evidence="7">RNA polymerase sigma factor</fullName>
    </submittedName>
</protein>
<dbReference type="Gene3D" id="1.10.10.10">
    <property type="entry name" value="Winged helix-like DNA-binding domain superfamily/Winged helix DNA-binding domain"/>
    <property type="match status" value="1"/>
</dbReference>
<feature type="domain" description="RNA polymerase sigma-70 region 2" evidence="5">
    <location>
        <begin position="11"/>
        <end position="74"/>
    </location>
</feature>
<dbReference type="InterPro" id="IPR007627">
    <property type="entry name" value="RNA_pol_sigma70_r2"/>
</dbReference>
<dbReference type="InterPro" id="IPR014284">
    <property type="entry name" value="RNA_pol_sigma-70_dom"/>
</dbReference>
<accession>A0ABT7T1C1</accession>
<evidence type="ECO:0000256" key="3">
    <source>
        <dbReference type="ARBA" id="ARBA00023082"/>
    </source>
</evidence>
<dbReference type="InterPro" id="IPR039425">
    <property type="entry name" value="RNA_pol_sigma-70-like"/>
</dbReference>
<dbReference type="SUPFAM" id="SSF88659">
    <property type="entry name" value="Sigma3 and sigma4 domains of RNA polymerase sigma factors"/>
    <property type="match status" value="1"/>
</dbReference>
<keyword evidence="2" id="KW-0805">Transcription regulation</keyword>
<dbReference type="CDD" id="cd06171">
    <property type="entry name" value="Sigma70_r4"/>
    <property type="match status" value="1"/>
</dbReference>
<comment type="caution">
    <text evidence="7">The sequence shown here is derived from an EMBL/GenBank/DDBJ whole genome shotgun (WGS) entry which is preliminary data.</text>
</comment>
<organism evidence="7 8">
    <name type="scientific">Alteromonas arenosi</name>
    <dbReference type="NCBI Taxonomy" id="3055817"/>
    <lineage>
        <taxon>Bacteria</taxon>
        <taxon>Pseudomonadati</taxon>
        <taxon>Pseudomonadota</taxon>
        <taxon>Gammaproteobacteria</taxon>
        <taxon>Alteromonadales</taxon>
        <taxon>Alteromonadaceae</taxon>
        <taxon>Alteromonas/Salinimonas group</taxon>
        <taxon>Alteromonas</taxon>
    </lineage>
</organism>
<dbReference type="RefSeq" id="WP_289367064.1">
    <property type="nucleotide sequence ID" value="NZ_JAUCBP010000013.1"/>
</dbReference>
<name>A0ABT7T1C1_9ALTE</name>
<dbReference type="EMBL" id="JAUCBP010000013">
    <property type="protein sequence ID" value="MDM7862233.1"/>
    <property type="molecule type" value="Genomic_DNA"/>
</dbReference>
<evidence type="ECO:0000313" key="7">
    <source>
        <dbReference type="EMBL" id="MDM7862233.1"/>
    </source>
</evidence>
<keyword evidence="4" id="KW-0804">Transcription</keyword>
<evidence type="ECO:0000313" key="8">
    <source>
        <dbReference type="Proteomes" id="UP001234343"/>
    </source>
</evidence>
<evidence type="ECO:0000256" key="1">
    <source>
        <dbReference type="ARBA" id="ARBA00010641"/>
    </source>
</evidence>
<keyword evidence="8" id="KW-1185">Reference proteome</keyword>
<feature type="domain" description="RNA polymerase sigma factor 70 region 4 type 2" evidence="6">
    <location>
        <begin position="112"/>
        <end position="162"/>
    </location>
</feature>
<dbReference type="PANTHER" id="PTHR43133">
    <property type="entry name" value="RNA POLYMERASE ECF-TYPE SIGMA FACTO"/>
    <property type="match status" value="1"/>
</dbReference>
<keyword evidence="3" id="KW-0731">Sigma factor</keyword>
<dbReference type="PANTHER" id="PTHR43133:SF45">
    <property type="entry name" value="RNA POLYMERASE ECF-TYPE SIGMA FACTOR"/>
    <property type="match status" value="1"/>
</dbReference>
<evidence type="ECO:0000256" key="2">
    <source>
        <dbReference type="ARBA" id="ARBA00023015"/>
    </source>
</evidence>
<dbReference type="Pfam" id="PF04542">
    <property type="entry name" value="Sigma70_r2"/>
    <property type="match status" value="1"/>
</dbReference>